<dbReference type="GO" id="GO:0015297">
    <property type="term" value="F:antiporter activity"/>
    <property type="evidence" value="ECO:0007669"/>
    <property type="project" value="InterPro"/>
</dbReference>
<keyword evidence="6 7" id="KW-0472">Membrane</keyword>
<evidence type="ECO:0000313" key="9">
    <source>
        <dbReference type="EMBL" id="SDJ53741.1"/>
    </source>
</evidence>
<keyword evidence="10" id="KW-1185">Reference proteome</keyword>
<gene>
    <name evidence="9" type="ORF">SAMN04487926_16015</name>
</gene>
<keyword evidence="4 7" id="KW-1133">Transmembrane helix</keyword>
<evidence type="ECO:0000256" key="5">
    <source>
        <dbReference type="ARBA" id="ARBA00023065"/>
    </source>
</evidence>
<name>A0A7Z7BN25_9BURK</name>
<feature type="transmembrane region" description="Helical" evidence="7">
    <location>
        <begin position="308"/>
        <end position="329"/>
    </location>
</feature>
<dbReference type="InterPro" id="IPR038770">
    <property type="entry name" value="Na+/solute_symporter_sf"/>
</dbReference>
<evidence type="ECO:0000256" key="6">
    <source>
        <dbReference type="ARBA" id="ARBA00023136"/>
    </source>
</evidence>
<dbReference type="InterPro" id="IPR006153">
    <property type="entry name" value="Cation/H_exchanger_TM"/>
</dbReference>
<evidence type="ECO:0000256" key="1">
    <source>
        <dbReference type="ARBA" id="ARBA00004141"/>
    </source>
</evidence>
<dbReference type="EMBL" id="FNDI01000060">
    <property type="protein sequence ID" value="SDJ53741.1"/>
    <property type="molecule type" value="Genomic_DNA"/>
</dbReference>
<feature type="transmembrane region" description="Helical" evidence="7">
    <location>
        <begin position="126"/>
        <end position="148"/>
    </location>
</feature>
<dbReference type="PANTHER" id="PTHR32468">
    <property type="entry name" value="CATION/H + ANTIPORTER"/>
    <property type="match status" value="1"/>
</dbReference>
<dbReference type="AlphaFoldDB" id="A0A7Z7BN25"/>
<comment type="subcellular location">
    <subcellularLocation>
        <location evidence="1">Membrane</location>
        <topology evidence="1">Multi-pass membrane protein</topology>
    </subcellularLocation>
</comment>
<dbReference type="GO" id="GO:0016020">
    <property type="term" value="C:membrane"/>
    <property type="evidence" value="ECO:0007669"/>
    <property type="project" value="UniProtKB-SubCell"/>
</dbReference>
<evidence type="ECO:0000256" key="7">
    <source>
        <dbReference type="SAM" id="Phobius"/>
    </source>
</evidence>
<dbReference type="GO" id="GO:1902600">
    <property type="term" value="P:proton transmembrane transport"/>
    <property type="evidence" value="ECO:0007669"/>
    <property type="project" value="InterPro"/>
</dbReference>
<protein>
    <submittedName>
        <fullName evidence="9">Transporter, CPA2 family</fullName>
    </submittedName>
</protein>
<evidence type="ECO:0000259" key="8">
    <source>
        <dbReference type="Pfam" id="PF00999"/>
    </source>
</evidence>
<organism evidence="9 10">
    <name type="scientific">Paraburkholderia steynii</name>
    <dbReference type="NCBI Taxonomy" id="1245441"/>
    <lineage>
        <taxon>Bacteria</taxon>
        <taxon>Pseudomonadati</taxon>
        <taxon>Pseudomonadota</taxon>
        <taxon>Betaproteobacteria</taxon>
        <taxon>Burkholderiales</taxon>
        <taxon>Burkholderiaceae</taxon>
        <taxon>Paraburkholderia</taxon>
    </lineage>
</organism>
<feature type="transmembrane region" description="Helical" evidence="7">
    <location>
        <begin position="28"/>
        <end position="47"/>
    </location>
</feature>
<evidence type="ECO:0000313" key="10">
    <source>
        <dbReference type="Proteomes" id="UP000198900"/>
    </source>
</evidence>
<proteinExistence type="predicted"/>
<dbReference type="PANTHER" id="PTHR32468:SF0">
    <property type="entry name" value="K(+)_H(+) ANTIPORTER 1"/>
    <property type="match status" value="1"/>
</dbReference>
<feature type="transmembrane region" description="Helical" evidence="7">
    <location>
        <begin position="160"/>
        <end position="181"/>
    </location>
</feature>
<keyword evidence="3 7" id="KW-0812">Transmembrane</keyword>
<comment type="caution">
    <text evidence="9">The sequence shown here is derived from an EMBL/GenBank/DDBJ whole genome shotgun (WGS) entry which is preliminary data.</text>
</comment>
<feature type="domain" description="Cation/H+ exchanger transmembrane" evidence="8">
    <location>
        <begin position="16"/>
        <end position="391"/>
    </location>
</feature>
<dbReference type="Gene3D" id="1.20.1530.20">
    <property type="match status" value="1"/>
</dbReference>
<feature type="transmembrane region" description="Helical" evidence="7">
    <location>
        <begin position="59"/>
        <end position="82"/>
    </location>
</feature>
<feature type="transmembrane region" description="Helical" evidence="7">
    <location>
        <begin position="234"/>
        <end position="264"/>
    </location>
</feature>
<dbReference type="Pfam" id="PF00999">
    <property type="entry name" value="Na_H_Exchanger"/>
    <property type="match status" value="1"/>
</dbReference>
<accession>A0A7Z7BN25</accession>
<keyword evidence="5" id="KW-0406">Ion transport</keyword>
<dbReference type="InterPro" id="IPR050794">
    <property type="entry name" value="CPA2_transporter"/>
</dbReference>
<feature type="transmembrane region" description="Helical" evidence="7">
    <location>
        <begin position="193"/>
        <end position="214"/>
    </location>
</feature>
<dbReference type="Proteomes" id="UP000198900">
    <property type="component" value="Unassembled WGS sequence"/>
</dbReference>
<keyword evidence="2" id="KW-0813">Transport</keyword>
<feature type="transmembrane region" description="Helical" evidence="7">
    <location>
        <begin position="276"/>
        <end position="296"/>
    </location>
</feature>
<reference evidence="9" key="1">
    <citation type="submission" date="2016-10" db="EMBL/GenBank/DDBJ databases">
        <authorList>
            <person name="Varghese N."/>
            <person name="Submissions S."/>
        </authorList>
    </citation>
    <scope>NUCLEOTIDE SEQUENCE [LARGE SCALE GENOMIC DNA]</scope>
    <source>
        <strain evidence="9">YR281</strain>
    </source>
</reference>
<sequence length="406" mass="43349">MWLLQVALVVLVCNGCGAIVERFGQCKVVGEIAGGILLGPLALGVVTPTLYKDLFSSSAVAGIGSLGDVGLVLLMFSIGLEIRTPSRRALRDPVVIALAGMALPFAGGMVIAWLSHQLLAPQQPFWPYVLFCGVALSVSAVPVMARIVGDLGLVRHPGAASALSAAMVGDLFGWCMLSLIVCFSRSGVGWRALAIDTALLGAYVILLVLCMRWFLRRALERSLLQGGSRDTVAILAALVLISSWVTSRLGFHSAFGALLPGILLRDVPGLQEQFERLLGGFLHTILMPIFFAYAGLNLQLFDVTAHAQWFWLLAFATVGFSGKYLGAFAGSRLVGHSQADATVLATLMNARGLMELVFLSIGLQMRILPPNVYTMLVIFALFTTAVTAPLLRRYMRAGTTGVVDSI</sequence>
<feature type="transmembrane region" description="Helical" evidence="7">
    <location>
        <begin position="94"/>
        <end position="114"/>
    </location>
</feature>
<evidence type="ECO:0000256" key="4">
    <source>
        <dbReference type="ARBA" id="ARBA00022989"/>
    </source>
</evidence>
<evidence type="ECO:0000256" key="3">
    <source>
        <dbReference type="ARBA" id="ARBA00022692"/>
    </source>
</evidence>
<feature type="transmembrane region" description="Helical" evidence="7">
    <location>
        <begin position="373"/>
        <end position="391"/>
    </location>
</feature>
<dbReference type="RefSeq" id="WP_091790558.1">
    <property type="nucleotide sequence ID" value="NZ_FNDI01000060.1"/>
</dbReference>
<evidence type="ECO:0000256" key="2">
    <source>
        <dbReference type="ARBA" id="ARBA00022448"/>
    </source>
</evidence>